<evidence type="ECO:0000313" key="2">
    <source>
        <dbReference type="EMBL" id="MBC3898515.1"/>
    </source>
</evidence>
<evidence type="ECO:0000313" key="3">
    <source>
        <dbReference type="Proteomes" id="UP000622405"/>
    </source>
</evidence>
<evidence type="ECO:0000259" key="1">
    <source>
        <dbReference type="PROSITE" id="PS50878"/>
    </source>
</evidence>
<proteinExistence type="predicted"/>
<gene>
    <name evidence="2" type="ORF">GH811_02645</name>
</gene>
<dbReference type="EMBL" id="WJBE01000002">
    <property type="protein sequence ID" value="MBC3898515.1"/>
    <property type="molecule type" value="Genomic_DNA"/>
</dbReference>
<sequence length="441" mass="52304">MELEEWKESKGCDLKNYAHFDKRVSINDRWSYISNPKKISQHSFYPFIHYKQNFNKFNKLKGKKSKERDICYSAHIDRCIYQYYSFLINEEYNKRVIQDGINNVAVAYRNELGKNNIHFAKEMFDFIKAGYCRDIIIGDFTDFFDTLNHKYLKERLCDLLKVKELKGDYYAVYKNITKYSKWELKELLSLNGLKDTVKDKRELNKKYKVISFTVFKRLKKSSCCKNTCDYGIPQGSAISAALSNVYMLEFDKKITDYIEQNNGKYMRYSDDFIIVLPHKESQEFKKHYDFIFEAIGKNPNLKLQPDKTQVYNYENGELWDQNLETGSGNEKTNPEKVSLSYLGFTFDGSEITIRDKTISKYYYRLYRKIKATVKQIESGEKVSCKKIYLKYSEKGAYVKEGRHIGNFITYVDRAKKDFGQKEPIDRGTKSHMYKIKKHLNK</sequence>
<name>A0ABR6YTL9_9FIRM</name>
<dbReference type="PROSITE" id="PS50878">
    <property type="entry name" value="RT_POL"/>
    <property type="match status" value="1"/>
</dbReference>
<dbReference type="PANTHER" id="PTHR34047">
    <property type="entry name" value="NUCLEAR INTRON MATURASE 1, MITOCHONDRIAL-RELATED"/>
    <property type="match status" value="1"/>
</dbReference>
<dbReference type="Proteomes" id="UP000622405">
    <property type="component" value="Unassembled WGS sequence"/>
</dbReference>
<dbReference type="InterPro" id="IPR051083">
    <property type="entry name" value="GrpII_Intron_Splice-Mob/Def"/>
</dbReference>
<organism evidence="2 3">
    <name type="scientific">Acetobacterium malicum</name>
    <dbReference type="NCBI Taxonomy" id="52692"/>
    <lineage>
        <taxon>Bacteria</taxon>
        <taxon>Bacillati</taxon>
        <taxon>Bacillota</taxon>
        <taxon>Clostridia</taxon>
        <taxon>Eubacteriales</taxon>
        <taxon>Eubacteriaceae</taxon>
        <taxon>Acetobacterium</taxon>
    </lineage>
</organism>
<dbReference type="PANTHER" id="PTHR34047:SF8">
    <property type="entry name" value="PROTEIN YKFC"/>
    <property type="match status" value="1"/>
</dbReference>
<dbReference type="InterPro" id="IPR000477">
    <property type="entry name" value="RT_dom"/>
</dbReference>
<comment type="caution">
    <text evidence="2">The sequence shown here is derived from an EMBL/GenBank/DDBJ whole genome shotgun (WGS) entry which is preliminary data.</text>
</comment>
<protein>
    <recommendedName>
        <fullName evidence="1">Reverse transcriptase domain-containing protein</fullName>
    </recommendedName>
</protein>
<dbReference type="Pfam" id="PF00078">
    <property type="entry name" value="RVT_1"/>
    <property type="match status" value="1"/>
</dbReference>
<dbReference type="SUPFAM" id="SSF56672">
    <property type="entry name" value="DNA/RNA polymerases"/>
    <property type="match status" value="1"/>
</dbReference>
<reference evidence="2 3" key="1">
    <citation type="journal article" date="2020" name="mSystems">
        <title>Defining Genomic and Predicted Metabolic Features of the Acetobacterium Genus.</title>
        <authorList>
            <person name="Ross D.E."/>
            <person name="Marshall C.W."/>
            <person name="Gulliver D."/>
            <person name="May H.D."/>
            <person name="Norman R.S."/>
        </authorList>
    </citation>
    <scope>NUCLEOTIDE SEQUENCE [LARGE SCALE GENOMIC DNA]</scope>
    <source>
        <strain evidence="2 3">DSM 4132</strain>
    </source>
</reference>
<keyword evidence="3" id="KW-1185">Reference proteome</keyword>
<feature type="domain" description="Reverse transcriptase" evidence="1">
    <location>
        <begin position="1"/>
        <end position="346"/>
    </location>
</feature>
<accession>A0ABR6YTL9</accession>
<dbReference type="InterPro" id="IPR043502">
    <property type="entry name" value="DNA/RNA_pol_sf"/>
</dbReference>